<feature type="transmembrane region" description="Helical" evidence="8">
    <location>
        <begin position="439"/>
        <end position="462"/>
    </location>
</feature>
<evidence type="ECO:0000256" key="7">
    <source>
        <dbReference type="ARBA" id="ARBA00043987"/>
    </source>
</evidence>
<feature type="transmembrane region" description="Helical" evidence="8">
    <location>
        <begin position="45"/>
        <end position="66"/>
    </location>
</feature>
<gene>
    <name evidence="9" type="primary">mptB</name>
    <name evidence="9" type="ORF">ACFPQB_19565</name>
</gene>
<keyword evidence="6 8" id="KW-0472">Membrane</keyword>
<dbReference type="RefSeq" id="WP_378527686.1">
    <property type="nucleotide sequence ID" value="NZ_JBHSNS010000012.1"/>
</dbReference>
<evidence type="ECO:0000256" key="2">
    <source>
        <dbReference type="ARBA" id="ARBA00022676"/>
    </source>
</evidence>
<dbReference type="InterPro" id="IPR049829">
    <property type="entry name" value="MptA/B-like"/>
</dbReference>
<reference evidence="10" key="1">
    <citation type="journal article" date="2019" name="Int. J. Syst. Evol. Microbiol.">
        <title>The Global Catalogue of Microorganisms (GCM) 10K type strain sequencing project: providing services to taxonomists for standard genome sequencing and annotation.</title>
        <authorList>
            <consortium name="The Broad Institute Genomics Platform"/>
            <consortium name="The Broad Institute Genome Sequencing Center for Infectious Disease"/>
            <person name="Wu L."/>
            <person name="Ma J."/>
        </authorList>
    </citation>
    <scope>NUCLEOTIDE SEQUENCE [LARGE SCALE GENOMIC DNA]</scope>
    <source>
        <strain evidence="10">YIM 94188</strain>
    </source>
</reference>
<accession>A0ABW0ZND7</accession>
<comment type="subcellular location">
    <subcellularLocation>
        <location evidence="1">Membrane</location>
        <topology evidence="1">Multi-pass membrane protein</topology>
    </subcellularLocation>
</comment>
<dbReference type="Pfam" id="PF26314">
    <property type="entry name" value="MptA_B_family"/>
    <property type="match status" value="1"/>
</dbReference>
<feature type="transmembrane region" description="Helical" evidence="8">
    <location>
        <begin position="86"/>
        <end position="107"/>
    </location>
</feature>
<dbReference type="EMBL" id="JBHSNS010000012">
    <property type="protein sequence ID" value="MFC5731119.1"/>
    <property type="molecule type" value="Genomic_DNA"/>
</dbReference>
<keyword evidence="3" id="KW-0808">Transferase</keyword>
<dbReference type="GO" id="GO:0016757">
    <property type="term" value="F:glycosyltransferase activity"/>
    <property type="evidence" value="ECO:0007669"/>
    <property type="project" value="UniProtKB-KW"/>
</dbReference>
<evidence type="ECO:0000256" key="4">
    <source>
        <dbReference type="ARBA" id="ARBA00022692"/>
    </source>
</evidence>
<evidence type="ECO:0000256" key="8">
    <source>
        <dbReference type="SAM" id="Phobius"/>
    </source>
</evidence>
<name>A0ABW0ZND7_9ACTN</name>
<evidence type="ECO:0000256" key="3">
    <source>
        <dbReference type="ARBA" id="ARBA00022679"/>
    </source>
</evidence>
<evidence type="ECO:0000313" key="10">
    <source>
        <dbReference type="Proteomes" id="UP001596072"/>
    </source>
</evidence>
<feature type="transmembrane region" description="Helical" evidence="8">
    <location>
        <begin position="260"/>
        <end position="281"/>
    </location>
</feature>
<keyword evidence="5 8" id="KW-1133">Transmembrane helix</keyword>
<feature type="transmembrane region" description="Helical" evidence="8">
    <location>
        <begin position="474"/>
        <end position="495"/>
    </location>
</feature>
<evidence type="ECO:0000256" key="6">
    <source>
        <dbReference type="ARBA" id="ARBA00023136"/>
    </source>
</evidence>
<feature type="transmembrane region" description="Helical" evidence="8">
    <location>
        <begin position="301"/>
        <end position="331"/>
    </location>
</feature>
<feature type="transmembrane region" description="Helical" evidence="8">
    <location>
        <begin position="343"/>
        <end position="364"/>
    </location>
</feature>
<feature type="transmembrane region" description="Helical" evidence="8">
    <location>
        <begin position="501"/>
        <end position="522"/>
    </location>
</feature>
<feature type="transmembrane region" description="Helical" evidence="8">
    <location>
        <begin position="128"/>
        <end position="148"/>
    </location>
</feature>
<sequence length="543" mass="55044">MRRGTPADLSNLTPNRARGQALRAFLPRCLPVQAADAAADYVPAVVARGSVGSLLVLLGGLVTATLPPSAPVLRLEVLGAVRASDVGRMTGLVVVLAGLGLLASAWLRLCRAVAVGDGEAADPRGGIALVRLAAIAWSAPLVLAPPLFSRDGWSYAAQGMLARVGLSPYEWGPGALAPDPFGPMPAWLAGPPIVQAVDPMWWETATPYGPVPLFAGALAANLTGNPWLLVVAHRGVALLGLVLLAWAVPRLAAWTGVNPALASALVLISPLMVANGVAGLHNDLLMAGLMAAALVVAAERGWAWGAALAGLAAAVKVPGGLVCVGIALVSLPAGAAVLARFRRLAAIGAVSLGTLFGLGVASGLGNGWLHALTVPGEVNTPLSATTLVGGVLDWVVAIAGVGAEPALFRDLVRAAGLLAAFAVGGWVALGWRTGSRSTAIAAVATVGAAFVVLAPVVHLWYLLMLPPFVATLRLPRYGTGGLVAVSLVAGLVAPLDSSLHGAYYAIVLGCMTVALLLPVLLLTRVARERLARIMAPLAPGVRS</sequence>
<organism evidence="9 10">
    <name type="scientific">Nocardioides vastitatis</name>
    <dbReference type="NCBI Taxonomy" id="2568655"/>
    <lineage>
        <taxon>Bacteria</taxon>
        <taxon>Bacillati</taxon>
        <taxon>Actinomycetota</taxon>
        <taxon>Actinomycetes</taxon>
        <taxon>Propionibacteriales</taxon>
        <taxon>Nocardioidaceae</taxon>
        <taxon>Nocardioides</taxon>
    </lineage>
</organism>
<comment type="caution">
    <text evidence="9">The sequence shown here is derived from an EMBL/GenBank/DDBJ whole genome shotgun (WGS) entry which is preliminary data.</text>
</comment>
<proteinExistence type="inferred from homology"/>
<keyword evidence="4 8" id="KW-0812">Transmembrane</keyword>
<feature type="transmembrane region" description="Helical" evidence="8">
    <location>
        <begin position="415"/>
        <end position="433"/>
    </location>
</feature>
<comment type="similarity">
    <text evidence="7">Belongs to the MptA/B family.</text>
</comment>
<keyword evidence="2 9" id="KW-0328">Glycosyltransferase</keyword>
<dbReference type="NCBIfam" id="NF038066">
    <property type="entry name" value="MptB"/>
    <property type="match status" value="1"/>
</dbReference>
<feature type="transmembrane region" description="Helical" evidence="8">
    <location>
        <begin position="227"/>
        <end position="248"/>
    </location>
</feature>
<feature type="transmembrane region" description="Helical" evidence="8">
    <location>
        <begin position="384"/>
        <end position="403"/>
    </location>
</feature>
<evidence type="ECO:0000256" key="5">
    <source>
        <dbReference type="ARBA" id="ARBA00022989"/>
    </source>
</evidence>
<dbReference type="Proteomes" id="UP001596072">
    <property type="component" value="Unassembled WGS sequence"/>
</dbReference>
<protein>
    <submittedName>
        <fullName evidence="9">Polyprenol phosphomannose-dependent alpha 1,6 mannosyltransferase MptB</fullName>
    </submittedName>
</protein>
<evidence type="ECO:0000256" key="1">
    <source>
        <dbReference type="ARBA" id="ARBA00004141"/>
    </source>
</evidence>
<evidence type="ECO:0000313" key="9">
    <source>
        <dbReference type="EMBL" id="MFC5731119.1"/>
    </source>
</evidence>
<keyword evidence="10" id="KW-1185">Reference proteome</keyword>